<feature type="transmembrane region" description="Helical" evidence="7">
    <location>
        <begin position="323"/>
        <end position="343"/>
    </location>
</feature>
<feature type="transmembrane region" description="Helical" evidence="7">
    <location>
        <begin position="288"/>
        <end position="311"/>
    </location>
</feature>
<dbReference type="GO" id="GO:0006629">
    <property type="term" value="P:lipid metabolic process"/>
    <property type="evidence" value="ECO:0007669"/>
    <property type="project" value="InterPro"/>
</dbReference>
<evidence type="ECO:0000313" key="10">
    <source>
        <dbReference type="Proteomes" id="UP000799778"/>
    </source>
</evidence>
<proteinExistence type="inferred from homology"/>
<comment type="subcellular location">
    <subcellularLocation>
        <location evidence="1">Membrane</location>
        <topology evidence="1">Multi-pass membrane protein</topology>
    </subcellularLocation>
</comment>
<name>A0A6A5XLN5_9PLEO</name>
<feature type="domain" description="Wax synthase" evidence="8">
    <location>
        <begin position="207"/>
        <end position="293"/>
    </location>
</feature>
<keyword evidence="3" id="KW-0808">Transferase</keyword>
<dbReference type="InterPro" id="IPR032805">
    <property type="entry name" value="Wax_synthase_dom"/>
</dbReference>
<protein>
    <recommendedName>
        <fullName evidence="8">Wax synthase domain-containing protein</fullName>
    </recommendedName>
</protein>
<reference evidence="9" key="1">
    <citation type="journal article" date="2020" name="Stud. Mycol.">
        <title>101 Dothideomycetes genomes: a test case for predicting lifestyles and emergence of pathogens.</title>
        <authorList>
            <person name="Haridas S."/>
            <person name="Albert R."/>
            <person name="Binder M."/>
            <person name="Bloem J."/>
            <person name="Labutti K."/>
            <person name="Salamov A."/>
            <person name="Andreopoulos B."/>
            <person name="Baker S."/>
            <person name="Barry K."/>
            <person name="Bills G."/>
            <person name="Bluhm B."/>
            <person name="Cannon C."/>
            <person name="Castanera R."/>
            <person name="Culley D."/>
            <person name="Daum C."/>
            <person name="Ezra D."/>
            <person name="Gonzalez J."/>
            <person name="Henrissat B."/>
            <person name="Kuo A."/>
            <person name="Liang C."/>
            <person name="Lipzen A."/>
            <person name="Lutzoni F."/>
            <person name="Magnuson J."/>
            <person name="Mondo S."/>
            <person name="Nolan M."/>
            <person name="Ohm R."/>
            <person name="Pangilinan J."/>
            <person name="Park H.-J."/>
            <person name="Ramirez L."/>
            <person name="Alfaro M."/>
            <person name="Sun H."/>
            <person name="Tritt A."/>
            <person name="Yoshinaga Y."/>
            <person name="Zwiers L.-H."/>
            <person name="Turgeon B."/>
            <person name="Goodwin S."/>
            <person name="Spatafora J."/>
            <person name="Crous P."/>
            <person name="Grigoriev I."/>
        </authorList>
    </citation>
    <scope>NUCLEOTIDE SEQUENCE</scope>
    <source>
        <strain evidence="9">CBS 175.79</strain>
    </source>
</reference>
<keyword evidence="5 7" id="KW-1133">Transmembrane helix</keyword>
<evidence type="ECO:0000259" key="8">
    <source>
        <dbReference type="Pfam" id="PF13813"/>
    </source>
</evidence>
<feature type="transmembrane region" description="Helical" evidence="7">
    <location>
        <begin position="259"/>
        <end position="276"/>
    </location>
</feature>
<organism evidence="9 10">
    <name type="scientific">Aaosphaeria arxii CBS 175.79</name>
    <dbReference type="NCBI Taxonomy" id="1450172"/>
    <lineage>
        <taxon>Eukaryota</taxon>
        <taxon>Fungi</taxon>
        <taxon>Dikarya</taxon>
        <taxon>Ascomycota</taxon>
        <taxon>Pezizomycotina</taxon>
        <taxon>Dothideomycetes</taxon>
        <taxon>Pleosporomycetidae</taxon>
        <taxon>Pleosporales</taxon>
        <taxon>Pleosporales incertae sedis</taxon>
        <taxon>Aaosphaeria</taxon>
    </lineage>
</organism>
<evidence type="ECO:0000256" key="3">
    <source>
        <dbReference type="ARBA" id="ARBA00022679"/>
    </source>
</evidence>
<feature type="transmembrane region" description="Helical" evidence="7">
    <location>
        <begin position="370"/>
        <end position="387"/>
    </location>
</feature>
<dbReference type="GO" id="GO:0008374">
    <property type="term" value="F:O-acyltransferase activity"/>
    <property type="evidence" value="ECO:0007669"/>
    <property type="project" value="InterPro"/>
</dbReference>
<dbReference type="Proteomes" id="UP000799778">
    <property type="component" value="Unassembled WGS sequence"/>
</dbReference>
<evidence type="ECO:0000256" key="4">
    <source>
        <dbReference type="ARBA" id="ARBA00022692"/>
    </source>
</evidence>
<dbReference type="InterPro" id="IPR044851">
    <property type="entry name" value="Wax_synthase"/>
</dbReference>
<keyword evidence="4 7" id="KW-0812">Transmembrane</keyword>
<dbReference type="PANTHER" id="PTHR31595">
    <property type="entry name" value="LONG-CHAIN-ALCOHOL O-FATTY-ACYLTRANSFERASE 3-RELATED"/>
    <property type="match status" value="1"/>
</dbReference>
<evidence type="ECO:0000256" key="2">
    <source>
        <dbReference type="ARBA" id="ARBA00007282"/>
    </source>
</evidence>
<dbReference type="PANTHER" id="PTHR31595:SF67">
    <property type="entry name" value="WAX SYNTHASE DOMAIN-CONTAINING PROTEIN"/>
    <property type="match status" value="1"/>
</dbReference>
<sequence length="388" mass="43281">MHPLIHLLIEIATTCGVVGFTEPKSFARKAGLAVVVWCVWRCIPQCMSAMDFEQAAPVGMFARAPSGQTRAKDDNENNSIWKRLSFGVKVTSSFRFIGTPYQVKNVPPAITTERRHFLLRTSLVIIASYIIIDAISSSNDPDIASKYLMPENIKILARLNEVTMEELIIRACTTIASCIGLNCVQGGIYHLFALVAVSLRISLPEDWPPFYGSISQAWTIRRFWNKFWHQMNARKYASLSHFVVYKVLNLQRGSKSARILLVLTAFLTSGFMHLLIDISAGIPVQRSGAINFFSAQALGILFEDAIITVYGASSKRIPRFLELAIGLIWTFAFLVWSTPAYVYPMFWRTNLGLNDSTIPLSIFGSKDERMAALGCMMLICSIAMVGSL</sequence>
<evidence type="ECO:0000256" key="7">
    <source>
        <dbReference type="SAM" id="Phobius"/>
    </source>
</evidence>
<comment type="similarity">
    <text evidence="2">Belongs to the wax synthase family.</text>
</comment>
<dbReference type="OrthoDB" id="1077582at2759"/>
<dbReference type="AlphaFoldDB" id="A0A6A5XLN5"/>
<keyword evidence="10" id="KW-1185">Reference proteome</keyword>
<evidence type="ECO:0000256" key="1">
    <source>
        <dbReference type="ARBA" id="ARBA00004141"/>
    </source>
</evidence>
<keyword evidence="6 7" id="KW-0472">Membrane</keyword>
<evidence type="ECO:0000313" key="9">
    <source>
        <dbReference type="EMBL" id="KAF2014188.1"/>
    </source>
</evidence>
<gene>
    <name evidence="9" type="ORF">BU24DRAFT_481622</name>
</gene>
<dbReference type="EMBL" id="ML978070">
    <property type="protein sequence ID" value="KAF2014188.1"/>
    <property type="molecule type" value="Genomic_DNA"/>
</dbReference>
<evidence type="ECO:0000256" key="6">
    <source>
        <dbReference type="ARBA" id="ARBA00023136"/>
    </source>
</evidence>
<evidence type="ECO:0000256" key="5">
    <source>
        <dbReference type="ARBA" id="ARBA00022989"/>
    </source>
</evidence>
<dbReference type="GeneID" id="54290578"/>
<dbReference type="Pfam" id="PF13813">
    <property type="entry name" value="MBOAT_2"/>
    <property type="match status" value="1"/>
</dbReference>
<dbReference type="GO" id="GO:0016020">
    <property type="term" value="C:membrane"/>
    <property type="evidence" value="ECO:0007669"/>
    <property type="project" value="UniProtKB-SubCell"/>
</dbReference>
<dbReference type="RefSeq" id="XP_033382527.1">
    <property type="nucleotide sequence ID" value="XM_033533181.1"/>
</dbReference>
<accession>A0A6A5XLN5</accession>